<dbReference type="AlphaFoldDB" id="A0A2T0RY40"/>
<protein>
    <recommendedName>
        <fullName evidence="4">Nucleoside-specific outer membrane channel protein Tsx</fullName>
    </recommendedName>
</protein>
<gene>
    <name evidence="2" type="ORF">CLV78_101170</name>
</gene>
<evidence type="ECO:0008006" key="4">
    <source>
        <dbReference type="Google" id="ProtNLM"/>
    </source>
</evidence>
<evidence type="ECO:0000313" key="3">
    <source>
        <dbReference type="Proteomes" id="UP000239480"/>
    </source>
</evidence>
<reference evidence="2 3" key="1">
    <citation type="submission" date="2018-03" db="EMBL/GenBank/DDBJ databases">
        <title>Genomic Encyclopedia of Archaeal and Bacterial Type Strains, Phase II (KMG-II): from individual species to whole genera.</title>
        <authorList>
            <person name="Goeker M."/>
        </authorList>
    </citation>
    <scope>NUCLEOTIDE SEQUENCE [LARGE SCALE GENOMIC DNA]</scope>
    <source>
        <strain evidence="2 3">DSM 29328</strain>
    </source>
</reference>
<dbReference type="SUPFAM" id="SSF56925">
    <property type="entry name" value="OMPA-like"/>
    <property type="match status" value="1"/>
</dbReference>
<evidence type="ECO:0000313" key="2">
    <source>
        <dbReference type="EMBL" id="PRY26077.1"/>
    </source>
</evidence>
<comment type="caution">
    <text evidence="2">The sequence shown here is derived from an EMBL/GenBank/DDBJ whole genome shotgun (WGS) entry which is preliminary data.</text>
</comment>
<feature type="chain" id="PRO_5015549808" description="Nucleoside-specific outer membrane channel protein Tsx" evidence="1">
    <location>
        <begin position="23"/>
        <end position="255"/>
    </location>
</feature>
<keyword evidence="1" id="KW-0732">Signal</keyword>
<dbReference type="EMBL" id="PVTD01000001">
    <property type="protein sequence ID" value="PRY26077.1"/>
    <property type="molecule type" value="Genomic_DNA"/>
</dbReference>
<proteinExistence type="predicted"/>
<organism evidence="2 3">
    <name type="scientific">Aliiruegeria haliotis</name>
    <dbReference type="NCBI Taxonomy" id="1280846"/>
    <lineage>
        <taxon>Bacteria</taxon>
        <taxon>Pseudomonadati</taxon>
        <taxon>Pseudomonadota</taxon>
        <taxon>Alphaproteobacteria</taxon>
        <taxon>Rhodobacterales</taxon>
        <taxon>Roseobacteraceae</taxon>
        <taxon>Aliiruegeria</taxon>
    </lineage>
</organism>
<evidence type="ECO:0000256" key="1">
    <source>
        <dbReference type="SAM" id="SignalP"/>
    </source>
</evidence>
<keyword evidence="3" id="KW-1185">Reference proteome</keyword>
<feature type="signal peptide" evidence="1">
    <location>
        <begin position="1"/>
        <end position="22"/>
    </location>
</feature>
<accession>A0A2T0RY40</accession>
<dbReference type="Proteomes" id="UP000239480">
    <property type="component" value="Unassembled WGS sequence"/>
</dbReference>
<dbReference type="InterPro" id="IPR011250">
    <property type="entry name" value="OMP/PagP_B-barrel"/>
</dbReference>
<dbReference type="RefSeq" id="WP_106202884.1">
    <property type="nucleotide sequence ID" value="NZ_PVTD01000001.1"/>
</dbReference>
<name>A0A2T0RY40_9RHOB</name>
<sequence>MNRFLCTAVAAALSTMAPMASAQGTSPYAGTNDWVYELKLYLWGTEIKETAGGKELAIGFDKIVENLNFALMGALVAFRDPWLVFGEFSYAHLTKDGDRSFALAPGEPAGGIDAFGDVDIKERIFSFGGGYKLAQTDSYQLYGTFGARYLNLDTDFQVDANAQSFKFSDSASYWDAVVGLNGRAMINENWFVPFNFDIGTGQSDMTWQALVGIGYEYGRGDVVFGYREMDWDLPEDEFVTSYNKAGPFLLWNIRF</sequence>
<dbReference type="OrthoDB" id="6555107at2"/>